<dbReference type="Gene3D" id="3.90.226.10">
    <property type="entry name" value="2-enoyl-CoA Hydratase, Chain A, domain 1"/>
    <property type="match status" value="1"/>
</dbReference>
<evidence type="ECO:0000259" key="8">
    <source>
        <dbReference type="Pfam" id="PF25145"/>
    </source>
</evidence>
<keyword evidence="3 5" id="KW-1133">Transmembrane helix</keyword>
<reference evidence="9 10" key="1">
    <citation type="submission" date="2016-02" db="EMBL/GenBank/DDBJ databases">
        <title>Genome sequence of Moorella mulderi DSM 14980.</title>
        <authorList>
            <person name="Poehlein A."/>
            <person name="Daniel R."/>
        </authorList>
    </citation>
    <scope>NUCLEOTIDE SEQUENCE [LARGE SCALE GENOMIC DNA]</scope>
    <source>
        <strain evidence="9 10">DSM 14980</strain>
    </source>
</reference>
<dbReference type="SUPFAM" id="SSF52096">
    <property type="entry name" value="ClpP/crotonase"/>
    <property type="match status" value="1"/>
</dbReference>
<dbReference type="SUPFAM" id="SSF141322">
    <property type="entry name" value="NfeD domain-like"/>
    <property type="match status" value="1"/>
</dbReference>
<feature type="transmembrane region" description="Helical" evidence="5">
    <location>
        <begin position="320"/>
        <end position="340"/>
    </location>
</feature>
<feature type="domain" description="NfeD integral membrane" evidence="7">
    <location>
        <begin position="249"/>
        <end position="366"/>
    </location>
</feature>
<keyword evidence="10" id="KW-1185">Reference proteome</keyword>
<dbReference type="InterPro" id="IPR012340">
    <property type="entry name" value="NA-bd_OB-fold"/>
</dbReference>
<gene>
    <name evidence="9" type="ORF">MOMUL_28250</name>
</gene>
<dbReference type="PANTHER" id="PTHR33507">
    <property type="entry name" value="INNER MEMBRANE PROTEIN YBBJ"/>
    <property type="match status" value="1"/>
</dbReference>
<dbReference type="Pfam" id="PF25145">
    <property type="entry name" value="NfeD1b_N"/>
    <property type="match status" value="1"/>
</dbReference>
<dbReference type="Pfam" id="PF24961">
    <property type="entry name" value="NfeD_membrane"/>
    <property type="match status" value="1"/>
</dbReference>
<dbReference type="CDD" id="cd07020">
    <property type="entry name" value="Clp_protease_NfeD_1"/>
    <property type="match status" value="1"/>
</dbReference>
<dbReference type="OrthoDB" id="9806253at2"/>
<keyword evidence="4 5" id="KW-0472">Membrane</keyword>
<dbReference type="RefSeq" id="WP_062285777.1">
    <property type="nucleotide sequence ID" value="NZ_LTBC01000019.1"/>
</dbReference>
<feature type="domain" description="NfeD1b N-terminal" evidence="8">
    <location>
        <begin position="36"/>
        <end position="202"/>
    </location>
</feature>
<feature type="transmembrane region" description="Helical" evidence="5">
    <location>
        <begin position="346"/>
        <end position="370"/>
    </location>
</feature>
<accession>A0A151AT68</accession>
<keyword evidence="2 5" id="KW-0812">Transmembrane</keyword>
<dbReference type="AlphaFoldDB" id="A0A151AT68"/>
<dbReference type="Proteomes" id="UP000075670">
    <property type="component" value="Unassembled WGS sequence"/>
</dbReference>
<proteinExistence type="predicted"/>
<comment type="caution">
    <text evidence="9">The sequence shown here is derived from an EMBL/GenBank/DDBJ whole genome shotgun (WGS) entry which is preliminary data.</text>
</comment>
<evidence type="ECO:0000256" key="1">
    <source>
        <dbReference type="ARBA" id="ARBA00004141"/>
    </source>
</evidence>
<dbReference type="InterPro" id="IPR002810">
    <property type="entry name" value="NfeD-like_C"/>
</dbReference>
<dbReference type="GO" id="GO:0016020">
    <property type="term" value="C:membrane"/>
    <property type="evidence" value="ECO:0007669"/>
    <property type="project" value="UniProtKB-SubCell"/>
</dbReference>
<evidence type="ECO:0000259" key="6">
    <source>
        <dbReference type="Pfam" id="PF01957"/>
    </source>
</evidence>
<dbReference type="Gene3D" id="2.40.50.140">
    <property type="entry name" value="Nucleic acid-binding proteins"/>
    <property type="match status" value="1"/>
</dbReference>
<dbReference type="InterPro" id="IPR056739">
    <property type="entry name" value="NfeD_membrane"/>
</dbReference>
<feature type="domain" description="NfeD-like C-terminal" evidence="6">
    <location>
        <begin position="382"/>
        <end position="436"/>
    </location>
</feature>
<feature type="transmembrane region" description="Helical" evidence="5">
    <location>
        <begin position="296"/>
        <end position="315"/>
    </location>
</feature>
<evidence type="ECO:0000256" key="3">
    <source>
        <dbReference type="ARBA" id="ARBA00022989"/>
    </source>
</evidence>
<dbReference type="PANTHER" id="PTHR33507:SF4">
    <property type="entry name" value="NODULATION COMPETITIVENESS PROTEIN NFED"/>
    <property type="match status" value="1"/>
</dbReference>
<dbReference type="Pfam" id="PF01957">
    <property type="entry name" value="NfeD"/>
    <property type="match status" value="1"/>
</dbReference>
<evidence type="ECO:0000259" key="7">
    <source>
        <dbReference type="Pfam" id="PF24961"/>
    </source>
</evidence>
<dbReference type="InterPro" id="IPR056738">
    <property type="entry name" value="NfeD1b_N"/>
</dbReference>
<protein>
    <submittedName>
        <fullName evidence="9">Uncharacterized protein</fullName>
    </submittedName>
</protein>
<evidence type="ECO:0000313" key="10">
    <source>
        <dbReference type="Proteomes" id="UP000075670"/>
    </source>
</evidence>
<evidence type="ECO:0000313" key="9">
    <source>
        <dbReference type="EMBL" id="KYH30854.1"/>
    </source>
</evidence>
<sequence>MANYLRKGLIILFLLSLCLTLLPIALADTSGAPRVVYLLRVEGPIVPVVADYVEEGIRTAEEREACCVLLELSTPGGLYSTTQEIVESILNSRVPVIVYVSPAGAWAGSAGTFITISAHVAAMAPGSRIGAAHPVSVSGEGELSDVQKQKITQDAAAWVRSIAQMRGRDPLQAEMAVLESKSFSDGEAMKAKLIDLGATSREELLQQLHGRKVTLIDGREVELQLAGAPVKLVAMSQVQRLLFKISEPNIAYLLMTVGSLGLLIELYHPGAIFPGVAGGISLLLGLYALGSLDAQFGGVLLMLLGLCLLAAEAFVVSHGLLAGGGLVSFILGSLMLFSGGPPALRLSLSLVGVTAFSQAAFVAFLLGAVVKAQRRRAVTGQESLQGAIGVALTDLKPEGIIRVEGERWKAESLEPLEAGQKVVIISVEGLKLKVKRV</sequence>
<dbReference type="EMBL" id="LTBC01000019">
    <property type="protein sequence ID" value="KYH30854.1"/>
    <property type="molecule type" value="Genomic_DNA"/>
</dbReference>
<dbReference type="InterPro" id="IPR029045">
    <property type="entry name" value="ClpP/crotonase-like_dom_sf"/>
</dbReference>
<evidence type="ECO:0000256" key="5">
    <source>
        <dbReference type="SAM" id="Phobius"/>
    </source>
</evidence>
<organism evidence="9 10">
    <name type="scientific">Moorella mulderi DSM 14980</name>
    <dbReference type="NCBI Taxonomy" id="1122241"/>
    <lineage>
        <taxon>Bacteria</taxon>
        <taxon>Bacillati</taxon>
        <taxon>Bacillota</taxon>
        <taxon>Clostridia</taxon>
        <taxon>Neomoorellales</taxon>
        <taxon>Neomoorellaceae</taxon>
        <taxon>Neomoorella</taxon>
    </lineage>
</organism>
<dbReference type="InterPro" id="IPR052165">
    <property type="entry name" value="Membrane_assoc_protease"/>
</dbReference>
<comment type="subcellular location">
    <subcellularLocation>
        <location evidence="1">Membrane</location>
        <topology evidence="1">Multi-pass membrane protein</topology>
    </subcellularLocation>
</comment>
<evidence type="ECO:0000256" key="2">
    <source>
        <dbReference type="ARBA" id="ARBA00022692"/>
    </source>
</evidence>
<dbReference type="PATRIC" id="fig|1122241.3.peg.3003"/>
<name>A0A151AT68_9FIRM</name>
<evidence type="ECO:0000256" key="4">
    <source>
        <dbReference type="ARBA" id="ARBA00023136"/>
    </source>
</evidence>
<feature type="transmembrane region" description="Helical" evidence="5">
    <location>
        <begin position="250"/>
        <end position="267"/>
    </location>
</feature>